<comment type="subcellular location">
    <subcellularLocation>
        <location evidence="1">Cell envelope</location>
    </subcellularLocation>
</comment>
<dbReference type="GO" id="GO:0046688">
    <property type="term" value="P:response to copper ion"/>
    <property type="evidence" value="ECO:0007669"/>
    <property type="project" value="InterPro"/>
</dbReference>
<keyword evidence="6" id="KW-0812">Transmembrane</keyword>
<dbReference type="GO" id="GO:0006825">
    <property type="term" value="P:copper ion transport"/>
    <property type="evidence" value="ECO:0007669"/>
    <property type="project" value="InterPro"/>
</dbReference>
<dbReference type="GO" id="GO:0030313">
    <property type="term" value="C:cell envelope"/>
    <property type="evidence" value="ECO:0007669"/>
    <property type="project" value="UniProtKB-SubCell"/>
</dbReference>
<name>A0A7G5BS98_9BACL</name>
<keyword evidence="2" id="KW-0479">Metal-binding</keyword>
<gene>
    <name evidence="8" type="ORF">FPL14_00380</name>
</gene>
<dbReference type="InterPro" id="IPR007348">
    <property type="entry name" value="CopC_dom"/>
</dbReference>
<dbReference type="PANTHER" id="PTHR34820">
    <property type="entry name" value="INNER MEMBRANE PROTEIN YEBZ"/>
    <property type="match status" value="1"/>
</dbReference>
<keyword evidence="4" id="KW-0186">Copper</keyword>
<dbReference type="GO" id="GO:0042597">
    <property type="term" value="C:periplasmic space"/>
    <property type="evidence" value="ECO:0007669"/>
    <property type="project" value="InterPro"/>
</dbReference>
<keyword evidence="6" id="KW-0472">Membrane</keyword>
<evidence type="ECO:0000313" key="9">
    <source>
        <dbReference type="Proteomes" id="UP000515679"/>
    </source>
</evidence>
<proteinExistence type="predicted"/>
<evidence type="ECO:0000256" key="6">
    <source>
        <dbReference type="SAM" id="Phobius"/>
    </source>
</evidence>
<feature type="compositionally biased region" description="Low complexity" evidence="5">
    <location>
        <begin position="169"/>
        <end position="178"/>
    </location>
</feature>
<dbReference type="SUPFAM" id="SSF81296">
    <property type="entry name" value="E set domains"/>
    <property type="match status" value="1"/>
</dbReference>
<dbReference type="InterPro" id="IPR032694">
    <property type="entry name" value="CopC/D"/>
</dbReference>
<dbReference type="Pfam" id="PF04234">
    <property type="entry name" value="CopC"/>
    <property type="match status" value="1"/>
</dbReference>
<dbReference type="AlphaFoldDB" id="A0A7G5BS98"/>
<evidence type="ECO:0000256" key="5">
    <source>
        <dbReference type="SAM" id="MobiDB-lite"/>
    </source>
</evidence>
<feature type="compositionally biased region" description="Polar residues" evidence="5">
    <location>
        <begin position="155"/>
        <end position="166"/>
    </location>
</feature>
<dbReference type="EMBL" id="CP041969">
    <property type="protein sequence ID" value="QMV39832.1"/>
    <property type="molecule type" value="Genomic_DNA"/>
</dbReference>
<dbReference type="KEGG" id="cchl:FPL14_00380"/>
<dbReference type="InterPro" id="IPR014755">
    <property type="entry name" value="Cu-Rt/internalin_Ig-like"/>
</dbReference>
<feature type="region of interest" description="Disordered" evidence="5">
    <location>
        <begin position="137"/>
        <end position="189"/>
    </location>
</feature>
<dbReference type="Proteomes" id="UP000515679">
    <property type="component" value="Chromosome"/>
</dbReference>
<dbReference type="PANTHER" id="PTHR34820:SF4">
    <property type="entry name" value="INNER MEMBRANE PROTEIN YEBZ"/>
    <property type="match status" value="1"/>
</dbReference>
<evidence type="ECO:0000256" key="2">
    <source>
        <dbReference type="ARBA" id="ARBA00022723"/>
    </source>
</evidence>
<protein>
    <recommendedName>
        <fullName evidence="7">CopC domain-containing protein</fullName>
    </recommendedName>
</protein>
<dbReference type="GO" id="GO:0005507">
    <property type="term" value="F:copper ion binding"/>
    <property type="evidence" value="ECO:0007669"/>
    <property type="project" value="InterPro"/>
</dbReference>
<evidence type="ECO:0000259" key="7">
    <source>
        <dbReference type="Pfam" id="PF04234"/>
    </source>
</evidence>
<feature type="transmembrane region" description="Helical" evidence="6">
    <location>
        <begin position="195"/>
        <end position="217"/>
    </location>
</feature>
<evidence type="ECO:0000256" key="1">
    <source>
        <dbReference type="ARBA" id="ARBA00004196"/>
    </source>
</evidence>
<evidence type="ECO:0000256" key="3">
    <source>
        <dbReference type="ARBA" id="ARBA00022729"/>
    </source>
</evidence>
<feature type="domain" description="CopC" evidence="7">
    <location>
        <begin position="39"/>
        <end position="131"/>
    </location>
</feature>
<keyword evidence="9" id="KW-1185">Reference proteome</keyword>
<organism evidence="8 9">
    <name type="scientific">Cohnella cholangitidis</name>
    <dbReference type="NCBI Taxonomy" id="2598458"/>
    <lineage>
        <taxon>Bacteria</taxon>
        <taxon>Bacillati</taxon>
        <taxon>Bacillota</taxon>
        <taxon>Bacilli</taxon>
        <taxon>Bacillales</taxon>
        <taxon>Paenibacillaceae</taxon>
        <taxon>Cohnella</taxon>
    </lineage>
</organism>
<reference evidence="8 9" key="1">
    <citation type="submission" date="2019-07" db="EMBL/GenBank/DDBJ databases">
        <authorList>
            <person name="Kim J.K."/>
            <person name="Cheong H.-M."/>
            <person name="Choi Y."/>
            <person name="Hwang K.J."/>
            <person name="Lee S."/>
            <person name="Choi C."/>
        </authorList>
    </citation>
    <scope>NUCLEOTIDE SEQUENCE [LARGE SCALE GENOMIC DNA]</scope>
    <source>
        <strain evidence="8 9">KS 22</strain>
    </source>
</reference>
<dbReference type="Gene3D" id="2.60.40.1220">
    <property type="match status" value="1"/>
</dbReference>
<dbReference type="GO" id="GO:0005886">
    <property type="term" value="C:plasma membrane"/>
    <property type="evidence" value="ECO:0007669"/>
    <property type="project" value="TreeGrafter"/>
</dbReference>
<evidence type="ECO:0000313" key="8">
    <source>
        <dbReference type="EMBL" id="QMV39832.1"/>
    </source>
</evidence>
<dbReference type="InterPro" id="IPR014756">
    <property type="entry name" value="Ig_E-set"/>
</dbReference>
<sequence>MSVISSLKKESFGLKLKIKAIFAVILLGLIVIPNIVLAHSALVSAVPSYSEAATTEVSELKLEFNTPIEPLSSIKVKDEAGSLQPLKETNTDGKFLTGVLEKPLTDGKYTVDWKIIGEDGHAIKGSYSFVVRIPEPVPTETAPSPSPSASEAVGQGSSEPTGSDASAGTPVPTTVESPTEVDEDSTSSPLNTSNLISNIVLVLAAVLLVIAVVYVVFFKKKK</sequence>
<feature type="compositionally biased region" description="Low complexity" evidence="5">
    <location>
        <begin position="138"/>
        <end position="153"/>
    </location>
</feature>
<evidence type="ECO:0000256" key="4">
    <source>
        <dbReference type="ARBA" id="ARBA00023008"/>
    </source>
</evidence>
<keyword evidence="3" id="KW-0732">Signal</keyword>
<accession>A0A7G5BS98</accession>
<keyword evidence="6" id="KW-1133">Transmembrane helix</keyword>